<evidence type="ECO:0000313" key="9">
    <source>
        <dbReference type="Proteomes" id="UP000077315"/>
    </source>
</evidence>
<evidence type="ECO:0000256" key="4">
    <source>
        <dbReference type="ARBA" id="ARBA00023136"/>
    </source>
</evidence>
<dbReference type="VEuPathDB" id="FungiDB:PHYBLDRAFT_77942"/>
<gene>
    <name evidence="8" type="ORF">PHYBLDRAFT_77942</name>
</gene>
<accession>A0A162PHV2</accession>
<evidence type="ECO:0000256" key="2">
    <source>
        <dbReference type="ARBA" id="ARBA00022692"/>
    </source>
</evidence>
<dbReference type="GeneID" id="29004220"/>
<dbReference type="GO" id="GO:0034506">
    <property type="term" value="C:chromosome, centromeric core domain"/>
    <property type="evidence" value="ECO:0007669"/>
    <property type="project" value="TreeGrafter"/>
</dbReference>
<dbReference type="GO" id="GO:0034992">
    <property type="term" value="C:microtubule organizing center attachment site"/>
    <property type="evidence" value="ECO:0007669"/>
    <property type="project" value="TreeGrafter"/>
</dbReference>
<dbReference type="GO" id="GO:0044732">
    <property type="term" value="C:mitotic spindle pole body"/>
    <property type="evidence" value="ECO:0007669"/>
    <property type="project" value="TreeGrafter"/>
</dbReference>
<feature type="transmembrane region" description="Helical" evidence="6">
    <location>
        <begin position="377"/>
        <end position="394"/>
    </location>
</feature>
<dbReference type="OrthoDB" id="5966927at2759"/>
<keyword evidence="3 6" id="KW-1133">Transmembrane helix</keyword>
<protein>
    <recommendedName>
        <fullName evidence="7">Ima1 N-terminal domain-containing protein</fullName>
    </recommendedName>
</protein>
<dbReference type="InterPro" id="IPR018617">
    <property type="entry name" value="Ima1_N"/>
</dbReference>
<dbReference type="STRING" id="763407.A0A162PHV2"/>
<dbReference type="PANTHER" id="PTHR28538:SF1">
    <property type="entry name" value="INTEGRAL INNER NUCLEAR MEMBRANE PROTEIN IMA1"/>
    <property type="match status" value="1"/>
</dbReference>
<evidence type="ECO:0000256" key="1">
    <source>
        <dbReference type="ARBA" id="ARBA00004473"/>
    </source>
</evidence>
<sequence length="515" mass="60460">MFYSPAYVVKYQIYLLIESSEFHFGIHEMSESSVREWFSLKILIYIAFRIVNFPTKVNCWYCNENSYLTYYTTGIKKDWKCSYCENHNVFDEQGEIVDTFAAMYDPSLNRPAVPHHNLNPIIKTPYKLCNTCARNQAWICDKVREFIKEPNDPDYKRSLEEADIYKAALVKKYRLCKDCQLAATNALDEQRKMMRRWWLGVLHKRLPNYRFAIKPATRTYLQHGALWVTLHAWTILLCCFAYSNTSRPEPEGTIRERVLSDLMNCKDEFLNILQAITYMWYRPQEEIGNYIYYVLEWVIDELDFSIRFGTRVLACVASLDNKSKENNCVWKSEIPVLLHIIGCVLSIWIFWHPWVSRLRYQYDFRLKNWKFYKNTQRFIHVCRLALLILARYASNATVHFAMKAARICIPCVLVVSILSVKILPVGGWPSNKLGFIPNTGNKFISEPIDDEPEDVIKKTEAKKTPVVLSPSVSNYEPMEVDDMEERYDIEQKLRQGKAQDDETLAHGVKFGLCLE</sequence>
<dbReference type="GO" id="GO:0005637">
    <property type="term" value="C:nuclear inner membrane"/>
    <property type="evidence" value="ECO:0007669"/>
    <property type="project" value="UniProtKB-SubCell"/>
</dbReference>
<comment type="subcellular location">
    <subcellularLocation>
        <location evidence="1">Nucleus inner membrane</location>
        <topology evidence="1">Multi-pass membrane protein</topology>
    </subcellularLocation>
</comment>
<keyword evidence="5" id="KW-0539">Nucleus</keyword>
<evidence type="ECO:0000313" key="8">
    <source>
        <dbReference type="EMBL" id="OAD72997.1"/>
    </source>
</evidence>
<organism evidence="8 9">
    <name type="scientific">Phycomyces blakesleeanus (strain ATCC 8743b / DSM 1359 / FGSC 10004 / NBRC 33097 / NRRL 1555)</name>
    <dbReference type="NCBI Taxonomy" id="763407"/>
    <lineage>
        <taxon>Eukaryota</taxon>
        <taxon>Fungi</taxon>
        <taxon>Fungi incertae sedis</taxon>
        <taxon>Mucoromycota</taxon>
        <taxon>Mucoromycotina</taxon>
        <taxon>Mucoromycetes</taxon>
        <taxon>Mucorales</taxon>
        <taxon>Phycomycetaceae</taxon>
        <taxon>Phycomyces</taxon>
    </lineage>
</organism>
<dbReference type="AlphaFoldDB" id="A0A162PHV2"/>
<dbReference type="InParanoid" id="A0A162PHV2"/>
<evidence type="ECO:0000259" key="7">
    <source>
        <dbReference type="Pfam" id="PF09779"/>
    </source>
</evidence>
<dbReference type="EMBL" id="KV440982">
    <property type="protein sequence ID" value="OAD72997.1"/>
    <property type="molecule type" value="Genomic_DNA"/>
</dbReference>
<keyword evidence="2 6" id="KW-0812">Transmembrane</keyword>
<dbReference type="Pfam" id="PF09779">
    <property type="entry name" value="Ima1_N"/>
    <property type="match status" value="1"/>
</dbReference>
<dbReference type="RefSeq" id="XP_018291037.1">
    <property type="nucleotide sequence ID" value="XM_018443315.1"/>
</dbReference>
<feature type="domain" description="Ima1 N-terminal" evidence="7">
    <location>
        <begin position="57"/>
        <end position="181"/>
    </location>
</feature>
<reference evidence="9" key="1">
    <citation type="submission" date="2015-06" db="EMBL/GenBank/DDBJ databases">
        <title>Expansion of signal transduction pathways in fungi by whole-genome duplication.</title>
        <authorList>
            <consortium name="DOE Joint Genome Institute"/>
            <person name="Corrochano L.M."/>
            <person name="Kuo A."/>
            <person name="Marcet-Houben M."/>
            <person name="Polaino S."/>
            <person name="Salamov A."/>
            <person name="Villalobos J.M."/>
            <person name="Alvarez M.I."/>
            <person name="Avalos J."/>
            <person name="Benito E.P."/>
            <person name="Benoit I."/>
            <person name="Burger G."/>
            <person name="Camino L.P."/>
            <person name="Canovas D."/>
            <person name="Cerda-Olmedo E."/>
            <person name="Cheng J.-F."/>
            <person name="Dominguez A."/>
            <person name="Elias M."/>
            <person name="Eslava A.P."/>
            <person name="Glaser F."/>
            <person name="Grimwood J."/>
            <person name="Gutierrez G."/>
            <person name="Heitman J."/>
            <person name="Henrissat B."/>
            <person name="Iturriaga E.A."/>
            <person name="Lang B.F."/>
            <person name="Lavin J.L."/>
            <person name="Lee S."/>
            <person name="Li W."/>
            <person name="Lindquist E."/>
            <person name="Lopez-Garcia S."/>
            <person name="Luque E.M."/>
            <person name="Marcos A.T."/>
            <person name="Martin J."/>
            <person name="McCluskey K."/>
            <person name="Medina H.R."/>
            <person name="Miralles-Duran A."/>
            <person name="Miyazaki A."/>
            <person name="Munoz-Torres E."/>
            <person name="Oguiza J.A."/>
            <person name="Ohm R."/>
            <person name="Olmedo M."/>
            <person name="Orejas M."/>
            <person name="Ortiz-Castellanos L."/>
            <person name="Pisabarro A.G."/>
            <person name="Rodriguez-Romero J."/>
            <person name="Ruiz-Herrera J."/>
            <person name="Ruiz-Vazquez R."/>
            <person name="Sanz C."/>
            <person name="Schackwitz W."/>
            <person name="Schmutz J."/>
            <person name="Shahriari M."/>
            <person name="Shelest E."/>
            <person name="Silva-Franco F."/>
            <person name="Soanes D."/>
            <person name="Syed K."/>
            <person name="Tagua V.G."/>
            <person name="Talbot N.J."/>
            <person name="Thon M."/>
            <person name="De vries R.P."/>
            <person name="Wiebenga A."/>
            <person name="Yadav J.S."/>
            <person name="Braun E.L."/>
            <person name="Baker S."/>
            <person name="Garre V."/>
            <person name="Horwitz B."/>
            <person name="Torres-Martinez S."/>
            <person name="Idnurm A."/>
            <person name="Herrera-Estrella A."/>
            <person name="Gabaldon T."/>
            <person name="Grigoriev I.V."/>
        </authorList>
    </citation>
    <scope>NUCLEOTIDE SEQUENCE [LARGE SCALE GENOMIC DNA]</scope>
    <source>
        <strain evidence="9">NRRL 1555(-)</strain>
    </source>
</reference>
<feature type="transmembrane region" description="Helical" evidence="6">
    <location>
        <begin position="336"/>
        <end position="356"/>
    </location>
</feature>
<name>A0A162PHV2_PHYB8</name>
<dbReference type="GO" id="GO:0071765">
    <property type="term" value="P:nuclear inner membrane organization"/>
    <property type="evidence" value="ECO:0007669"/>
    <property type="project" value="InterPro"/>
</dbReference>
<dbReference type="Proteomes" id="UP000077315">
    <property type="component" value="Unassembled WGS sequence"/>
</dbReference>
<proteinExistence type="predicted"/>
<keyword evidence="9" id="KW-1185">Reference proteome</keyword>
<dbReference type="PANTHER" id="PTHR28538">
    <property type="entry name" value="INTEGRAL INNER NUCLEAR MEMBRANE PROTEIN IMA1"/>
    <property type="match status" value="1"/>
</dbReference>
<evidence type="ECO:0000256" key="3">
    <source>
        <dbReference type="ARBA" id="ARBA00022989"/>
    </source>
</evidence>
<evidence type="ECO:0000256" key="6">
    <source>
        <dbReference type="SAM" id="Phobius"/>
    </source>
</evidence>
<keyword evidence="4 6" id="KW-0472">Membrane</keyword>
<evidence type="ECO:0000256" key="5">
    <source>
        <dbReference type="ARBA" id="ARBA00023242"/>
    </source>
</evidence>
<dbReference type="InterPro" id="IPR042321">
    <property type="entry name" value="Ima1"/>
</dbReference>